<feature type="domain" description="SRR1-like" evidence="2">
    <location>
        <begin position="236"/>
        <end position="336"/>
    </location>
</feature>
<feature type="region of interest" description="Disordered" evidence="1">
    <location>
        <begin position="1"/>
        <end position="83"/>
    </location>
</feature>
<evidence type="ECO:0000256" key="1">
    <source>
        <dbReference type="SAM" id="MobiDB-lite"/>
    </source>
</evidence>
<evidence type="ECO:0000259" key="2">
    <source>
        <dbReference type="Pfam" id="PF07985"/>
    </source>
</evidence>
<dbReference type="Pfam" id="PF07985">
    <property type="entry name" value="SRR1"/>
    <property type="match status" value="1"/>
</dbReference>
<evidence type="ECO:0000313" key="4">
    <source>
        <dbReference type="Proteomes" id="UP001373714"/>
    </source>
</evidence>
<comment type="caution">
    <text evidence="3">The sequence shown here is derived from an EMBL/GenBank/DDBJ whole genome shotgun (WGS) entry which is preliminary data.</text>
</comment>
<keyword evidence="4" id="KW-1185">Reference proteome</keyword>
<dbReference type="Proteomes" id="UP001373714">
    <property type="component" value="Unassembled WGS sequence"/>
</dbReference>
<feature type="compositionally biased region" description="Basic and acidic residues" evidence="1">
    <location>
        <begin position="62"/>
        <end position="83"/>
    </location>
</feature>
<accession>A0AAV9UZD8</accession>
<feature type="compositionally biased region" description="Basic and acidic residues" evidence="1">
    <location>
        <begin position="213"/>
        <end position="229"/>
    </location>
</feature>
<dbReference type="AlphaFoldDB" id="A0AAV9UZD8"/>
<dbReference type="PANTHER" id="PTHR42080">
    <property type="entry name" value="SRR1 DOMAIN-CONTAINING PROTEIN"/>
    <property type="match status" value="1"/>
</dbReference>
<sequence length="371" mass="40744">MSARQRHSRVTTDDGWTTISNSNSRKSKNKDGKKKKKKKGDQKQEGEGGVIPNGPLSALLAHKSDLEVRDDNGSTKNGKKEKIDQEELVKVRTRVEKQIVGFESSECCAKVRDMARREFGVIPGEKDGDGDSENMNGIKNVLILALGSLSETFKSAPGYQLAAILSIIEVLKESSSSSSQPLPAENTEQQNGEKEGGEGGGGGQEEGGEEGGEGGKEEGKEEGGKEEVEGKNDINLNIISYDPVYTPLDIHLLSTYNINTIPASSIPTDSSNQEKWDVNWYENAVVYMPHASVWLNHKYFMYKPKVWIGNGFDMYEDRAMSGSEVDGLLKEAANVMKEEGYVKLDWPEADEWGGGGVFNNLVVYVRRSGNR</sequence>
<feature type="region of interest" description="Disordered" evidence="1">
    <location>
        <begin position="176"/>
        <end position="229"/>
    </location>
</feature>
<feature type="compositionally biased region" description="Basic residues" evidence="1">
    <location>
        <begin position="25"/>
        <end position="40"/>
    </location>
</feature>
<evidence type="ECO:0000313" key="3">
    <source>
        <dbReference type="EMBL" id="KAK6352478.1"/>
    </source>
</evidence>
<organism evidence="3 4">
    <name type="scientific">Orbilia blumenaviensis</name>
    <dbReference type="NCBI Taxonomy" id="1796055"/>
    <lineage>
        <taxon>Eukaryota</taxon>
        <taxon>Fungi</taxon>
        <taxon>Dikarya</taxon>
        <taxon>Ascomycota</taxon>
        <taxon>Pezizomycotina</taxon>
        <taxon>Orbiliomycetes</taxon>
        <taxon>Orbiliales</taxon>
        <taxon>Orbiliaceae</taxon>
        <taxon>Orbilia</taxon>
    </lineage>
</organism>
<gene>
    <name evidence="3" type="ORF">TWF730_009303</name>
</gene>
<reference evidence="3 4" key="1">
    <citation type="submission" date="2019-10" db="EMBL/GenBank/DDBJ databases">
        <authorList>
            <person name="Palmer J.M."/>
        </authorList>
    </citation>
    <scope>NUCLEOTIDE SEQUENCE [LARGE SCALE GENOMIC DNA]</scope>
    <source>
        <strain evidence="3 4">TWF730</strain>
    </source>
</reference>
<proteinExistence type="predicted"/>
<feature type="compositionally biased region" description="Polar residues" evidence="1">
    <location>
        <begin position="14"/>
        <end position="24"/>
    </location>
</feature>
<dbReference type="InterPro" id="IPR012942">
    <property type="entry name" value="SRR1-like"/>
</dbReference>
<dbReference type="PANTHER" id="PTHR42080:SF1">
    <property type="entry name" value="SRR1-LIKE DOMAIN-CONTAINING PROTEIN"/>
    <property type="match status" value="1"/>
</dbReference>
<name>A0AAV9UZD8_9PEZI</name>
<protein>
    <recommendedName>
        <fullName evidence="2">SRR1-like domain-containing protein</fullName>
    </recommendedName>
</protein>
<dbReference type="EMBL" id="JAVHNS010000006">
    <property type="protein sequence ID" value="KAK6352478.1"/>
    <property type="molecule type" value="Genomic_DNA"/>
</dbReference>